<evidence type="ECO:0000256" key="4">
    <source>
        <dbReference type="PROSITE-ProRule" id="PRU01240"/>
    </source>
</evidence>
<dbReference type="InParanoid" id="A0A0R0K2M4"/>
<evidence type="ECO:0000313" key="8">
    <source>
        <dbReference type="EnsemblPlants" id="KRH61014"/>
    </source>
</evidence>
<dbReference type="GO" id="GO:0006508">
    <property type="term" value="P:proteolysis"/>
    <property type="evidence" value="ECO:0007669"/>
    <property type="project" value="InterPro"/>
</dbReference>
<dbReference type="Proteomes" id="UP000008827">
    <property type="component" value="Chromosome 4"/>
</dbReference>
<evidence type="ECO:0000259" key="6">
    <source>
        <dbReference type="Pfam" id="PF02225"/>
    </source>
</evidence>
<evidence type="ECO:0000256" key="3">
    <source>
        <dbReference type="ARBA" id="ARBA00022729"/>
    </source>
</evidence>
<dbReference type="Gramene" id="KRH61014">
    <property type="protein sequence ID" value="KRH61014"/>
    <property type="gene ID" value="GLYMA_04G022400"/>
</dbReference>
<dbReference type="STRING" id="3847.A0A0R0K2M4"/>
<organism evidence="7">
    <name type="scientific">Glycine max</name>
    <name type="common">Soybean</name>
    <name type="synonym">Glycine hispida</name>
    <dbReference type="NCBI Taxonomy" id="3847"/>
    <lineage>
        <taxon>Eukaryota</taxon>
        <taxon>Viridiplantae</taxon>
        <taxon>Streptophyta</taxon>
        <taxon>Embryophyta</taxon>
        <taxon>Tracheophyta</taxon>
        <taxon>Spermatophyta</taxon>
        <taxon>Magnoliopsida</taxon>
        <taxon>eudicotyledons</taxon>
        <taxon>Gunneridae</taxon>
        <taxon>Pentapetalae</taxon>
        <taxon>rosids</taxon>
        <taxon>fabids</taxon>
        <taxon>Fabales</taxon>
        <taxon>Fabaceae</taxon>
        <taxon>Papilionoideae</taxon>
        <taxon>50 kb inversion clade</taxon>
        <taxon>NPAAA clade</taxon>
        <taxon>indigoferoid/millettioid clade</taxon>
        <taxon>Phaseoleae</taxon>
        <taxon>Glycine</taxon>
        <taxon>Glycine subgen. Soja</taxon>
    </lineage>
</organism>
<dbReference type="Pfam" id="PF02225">
    <property type="entry name" value="PA"/>
    <property type="match status" value="1"/>
</dbReference>
<dbReference type="SUPFAM" id="SSF52743">
    <property type="entry name" value="Subtilisin-like"/>
    <property type="match status" value="1"/>
</dbReference>
<dbReference type="GO" id="GO:2000038">
    <property type="term" value="P:regulation of stomatal complex development"/>
    <property type="evidence" value="ECO:0000318"/>
    <property type="project" value="GO_Central"/>
</dbReference>
<dbReference type="AlphaFoldDB" id="A0A0R0K2M4"/>
<name>A0A0R0K2M4_SOYBN</name>
<dbReference type="CDD" id="cd02120">
    <property type="entry name" value="PA_subtilisin_like"/>
    <property type="match status" value="1"/>
</dbReference>
<evidence type="ECO:0000259" key="5">
    <source>
        <dbReference type="Pfam" id="PF00082"/>
    </source>
</evidence>
<dbReference type="EMBL" id="CM000837">
    <property type="protein sequence ID" value="KRH61014.2"/>
    <property type="molecule type" value="Genomic_DNA"/>
</dbReference>
<dbReference type="GO" id="GO:0004252">
    <property type="term" value="F:serine-type endopeptidase activity"/>
    <property type="evidence" value="ECO:0000318"/>
    <property type="project" value="GO_Central"/>
</dbReference>
<keyword evidence="9" id="KW-1185">Reference proteome</keyword>
<evidence type="ECO:0000256" key="1">
    <source>
        <dbReference type="ARBA" id="ARBA00004613"/>
    </source>
</evidence>
<comment type="caution">
    <text evidence="4">Lacks conserved residue(s) required for the propagation of feature annotation.</text>
</comment>
<gene>
    <name evidence="7" type="ORF">GLYMA_04G022400</name>
</gene>
<dbReference type="Gene3D" id="3.40.50.200">
    <property type="entry name" value="Peptidase S8/S53 domain"/>
    <property type="match status" value="1"/>
</dbReference>
<dbReference type="EnsemblPlants" id="KRH61014">
    <property type="protein sequence ID" value="KRH61014"/>
    <property type="gene ID" value="GLYMA_04G022400"/>
</dbReference>
<reference evidence="7" key="3">
    <citation type="submission" date="2018-07" db="EMBL/GenBank/DDBJ databases">
        <title>WGS assembly of Glycine max.</title>
        <authorList>
            <person name="Schmutz J."/>
            <person name="Cannon S."/>
            <person name="Schlueter J."/>
            <person name="Ma J."/>
            <person name="Mitros T."/>
            <person name="Nelson W."/>
            <person name="Hyten D."/>
            <person name="Song Q."/>
            <person name="Thelen J."/>
            <person name="Cheng J."/>
            <person name="Xu D."/>
            <person name="Hellsten U."/>
            <person name="May G."/>
            <person name="Yu Y."/>
            <person name="Sakurai T."/>
            <person name="Umezawa T."/>
            <person name="Bhattacharyya M."/>
            <person name="Sandhu D."/>
            <person name="Valliyodan B."/>
            <person name="Lindquist E."/>
            <person name="Peto M."/>
            <person name="Grant D."/>
            <person name="Shu S."/>
            <person name="Goodstein D."/>
            <person name="Barry K."/>
            <person name="Futrell-Griggs M."/>
            <person name="Abernathy B."/>
            <person name="Du J."/>
            <person name="Tian Z."/>
            <person name="Zhu L."/>
            <person name="Gill N."/>
            <person name="Joshi T."/>
            <person name="Libault M."/>
            <person name="Sethuraman A."/>
            <person name="Zhang X."/>
            <person name="Shinozaki K."/>
            <person name="Nguyen H."/>
            <person name="Wing R."/>
            <person name="Cregan P."/>
            <person name="Specht J."/>
            <person name="Grimwood J."/>
            <person name="Rokhsar D."/>
            <person name="Stacey G."/>
            <person name="Shoemaker R."/>
            <person name="Jackson S."/>
        </authorList>
    </citation>
    <scope>NUCLEOTIDE SEQUENCE</scope>
    <source>
        <tissue evidence="7">Callus</tissue>
    </source>
</reference>
<dbReference type="Gene3D" id="2.60.40.2310">
    <property type="match status" value="1"/>
</dbReference>
<evidence type="ECO:0000313" key="7">
    <source>
        <dbReference type="EMBL" id="KRH61014.2"/>
    </source>
</evidence>
<dbReference type="InterPro" id="IPR036852">
    <property type="entry name" value="Peptidase_S8/S53_dom_sf"/>
</dbReference>
<comment type="similarity">
    <text evidence="2 4">Belongs to the peptidase S8 family.</text>
</comment>
<dbReference type="GO" id="GO:0005576">
    <property type="term" value="C:extracellular region"/>
    <property type="evidence" value="ECO:0000318"/>
    <property type="project" value="GO_Central"/>
</dbReference>
<dbReference type="InterPro" id="IPR000209">
    <property type="entry name" value="Peptidase_S8/S53_dom"/>
</dbReference>
<reference evidence="8" key="2">
    <citation type="submission" date="2018-02" db="UniProtKB">
        <authorList>
            <consortium name="EnsemblPlants"/>
        </authorList>
    </citation>
    <scope>IDENTIFICATION</scope>
    <source>
        <strain evidence="8">Williams 82</strain>
    </source>
</reference>
<feature type="domain" description="Peptidase S8/S53" evidence="5">
    <location>
        <begin position="183"/>
        <end position="423"/>
    </location>
</feature>
<feature type="domain" description="PA" evidence="6">
    <location>
        <begin position="294"/>
        <end position="358"/>
    </location>
</feature>
<accession>A0A2K7KV98</accession>
<keyword evidence="3" id="KW-0732">Signal</keyword>
<evidence type="ECO:0000256" key="2">
    <source>
        <dbReference type="ARBA" id="ARBA00011073"/>
    </source>
</evidence>
<evidence type="ECO:0008006" key="10">
    <source>
        <dbReference type="Google" id="ProtNLM"/>
    </source>
</evidence>
<comment type="subcellular location">
    <subcellularLocation>
        <location evidence="1">Secreted</location>
    </subcellularLocation>
</comment>
<evidence type="ECO:0000313" key="9">
    <source>
        <dbReference type="Proteomes" id="UP000008827"/>
    </source>
</evidence>
<protein>
    <recommendedName>
        <fullName evidence="10">Peptidase S8/S53 domain-containing protein</fullName>
    </recommendedName>
</protein>
<proteinExistence type="inferred from homology"/>
<reference evidence="7 8" key="1">
    <citation type="journal article" date="2010" name="Nature">
        <title>Genome sequence of the palaeopolyploid soybean.</title>
        <authorList>
            <person name="Schmutz J."/>
            <person name="Cannon S.B."/>
            <person name="Schlueter J."/>
            <person name="Ma J."/>
            <person name="Mitros T."/>
            <person name="Nelson W."/>
            <person name="Hyten D.L."/>
            <person name="Song Q."/>
            <person name="Thelen J.J."/>
            <person name="Cheng J."/>
            <person name="Xu D."/>
            <person name="Hellsten U."/>
            <person name="May G.D."/>
            <person name="Yu Y."/>
            <person name="Sakurai T."/>
            <person name="Umezawa T."/>
            <person name="Bhattacharyya M.K."/>
            <person name="Sandhu D."/>
            <person name="Valliyodan B."/>
            <person name="Lindquist E."/>
            <person name="Peto M."/>
            <person name="Grant D."/>
            <person name="Shu S."/>
            <person name="Goodstein D."/>
            <person name="Barry K."/>
            <person name="Futrell-Griggs M."/>
            <person name="Abernathy B."/>
            <person name="Du J."/>
            <person name="Tian Z."/>
            <person name="Zhu L."/>
            <person name="Gill N."/>
            <person name="Joshi T."/>
            <person name="Libault M."/>
            <person name="Sethuraman A."/>
            <person name="Zhang X.-C."/>
            <person name="Shinozaki K."/>
            <person name="Nguyen H.T."/>
            <person name="Wing R.A."/>
            <person name="Cregan P."/>
            <person name="Specht J."/>
            <person name="Grimwood J."/>
            <person name="Rokhsar D."/>
            <person name="Stacey G."/>
            <person name="Shoemaker R.C."/>
            <person name="Jackson S.A."/>
        </authorList>
    </citation>
    <scope>NUCLEOTIDE SEQUENCE</scope>
    <source>
        <strain evidence="8">cv. Williams 82</strain>
        <tissue evidence="7">Callus</tissue>
    </source>
</reference>
<dbReference type="OMA" id="SHETTHM"/>
<sequence>MRREWMICFICRLYGAWYQVQIFPIRLPIKSLDDSTIYSHRQGLVGNDDTNRKEVYIVYMGAADSTNAAYFRNDHAQVINSVLLVLKLHTTRSWDFLKYQTHVKIDTKPNTVSKSSSVIGILDTGIWPEAASFSDKGIYGKLIGARYYVDPNEGGDNMARDSSGLVPLNASYYDVLTLGVVAILAALDDAIEDGVDVLSVSLGASTGFRPDLTSDPIAIGAFHAVERGILVVCFVGNDGPSSYTLVNDAPWILTVAASTIDRDFQSNVVLGVNKIIKQKIKSFVKCRQCHPNSLDVNKVKGKIVVCEGKNDKYSTRKKVITVKAVGGIGLVHITDQNGAIASNYGDFPATVISSKDGITILQYINSTSNPVATILPTTTVLDSKPAPLVPNFSSRGPSSLSSNILKPDIAAPGVNILAAWIENGTYRRATPYDYGVGEMATSEPLQPGLVYETSTIDYLNFLCYIGFNVTAVKVISKTVPHNFNCPKDLSSDHVSNINYPSIAINFSGKRAVNVSRTVTNVGEEDETDLSSSFLLSWQIHTKRLIYPISFVNKGAASPYMPLIIVVIAMLNPFQWA</sequence>
<accession>A0A0R0K2M4</accession>
<dbReference type="InterPro" id="IPR045051">
    <property type="entry name" value="SBT"/>
</dbReference>
<dbReference type="SMR" id="A0A0R0K2M4"/>
<dbReference type="Pfam" id="PF00082">
    <property type="entry name" value="Peptidase_S8"/>
    <property type="match status" value="1"/>
</dbReference>
<dbReference type="InterPro" id="IPR003137">
    <property type="entry name" value="PA_domain"/>
</dbReference>
<dbReference type="Gene3D" id="3.50.30.30">
    <property type="match status" value="1"/>
</dbReference>
<dbReference type="PANTHER" id="PTHR10795">
    <property type="entry name" value="PROPROTEIN CONVERTASE SUBTILISIN/KEXIN"/>
    <property type="match status" value="1"/>
</dbReference>
<dbReference type="GO" id="GO:0009610">
    <property type="term" value="P:response to symbiotic fungus"/>
    <property type="evidence" value="ECO:0007669"/>
    <property type="project" value="UniProtKB-ARBA"/>
</dbReference>
<dbReference type="PROSITE" id="PS51892">
    <property type="entry name" value="SUBTILASE"/>
    <property type="match status" value="1"/>
</dbReference>